<dbReference type="InterPro" id="IPR017557">
    <property type="entry name" value="Holo-ACP_synthase"/>
</dbReference>
<evidence type="ECO:0000256" key="1">
    <source>
        <dbReference type="ARBA" id="ARBA00022679"/>
    </source>
</evidence>
<dbReference type="Pfam" id="PF20866">
    <property type="entry name" value="MdcG_N"/>
    <property type="match status" value="1"/>
</dbReference>
<evidence type="ECO:0000259" key="4">
    <source>
        <dbReference type="Pfam" id="PF10620"/>
    </source>
</evidence>
<dbReference type="EMBL" id="BMPO01000007">
    <property type="protein sequence ID" value="GGK03426.1"/>
    <property type="molecule type" value="Genomic_DNA"/>
</dbReference>
<reference evidence="6" key="2">
    <citation type="submission" date="2020-09" db="EMBL/GenBank/DDBJ databases">
        <authorList>
            <person name="Sun Q."/>
            <person name="Ohkuma M."/>
        </authorList>
    </citation>
    <scope>NUCLEOTIDE SEQUENCE</scope>
    <source>
        <strain evidence="6">JCM 30078</strain>
    </source>
</reference>
<accession>A0A917PZU3</accession>
<dbReference type="HAMAP" id="MF_00650">
    <property type="entry name" value="Malonate_MdcG"/>
    <property type="match status" value="1"/>
</dbReference>
<dbReference type="GO" id="GO:0016779">
    <property type="term" value="F:nucleotidyltransferase activity"/>
    <property type="evidence" value="ECO:0007669"/>
    <property type="project" value="UniProtKB-UniRule"/>
</dbReference>
<organism evidence="6 7">
    <name type="scientific">Pseudomonas matsuisoli</name>
    <dbReference type="NCBI Taxonomy" id="1515666"/>
    <lineage>
        <taxon>Bacteria</taxon>
        <taxon>Pseudomonadati</taxon>
        <taxon>Pseudomonadota</taxon>
        <taxon>Gammaproteobacteria</taxon>
        <taxon>Pseudomonadales</taxon>
        <taxon>Pseudomonadaceae</taxon>
        <taxon>Pseudomonas</taxon>
    </lineage>
</organism>
<keyword evidence="7" id="KW-1185">Reference proteome</keyword>
<keyword evidence="1 3" id="KW-0808">Transferase</keyword>
<protein>
    <recommendedName>
        <fullName evidence="3">Phosphoribosyl-dephospho-CoA transferase</fullName>
        <ecNumber evidence="3">2.7.7.66</ecNumber>
    </recommendedName>
    <alternativeName>
        <fullName evidence="3">Malonate decarboxylase holo-[acyl-carrier-protein] synthase</fullName>
        <shortName evidence="3">Holo-ACP synthase</shortName>
    </alternativeName>
</protein>
<evidence type="ECO:0000256" key="2">
    <source>
        <dbReference type="ARBA" id="ARBA00022695"/>
    </source>
</evidence>
<proteinExistence type="inferred from homology"/>
<comment type="similarity">
    <text evidence="3">Belongs to the MdcG family.</text>
</comment>
<sequence length="207" mass="22589">MIESPKPHDLLWGMPPERLPQGAPAWAINALQAGRPVVVRRTLDTEGRVAVGIRGRAREERFASWMPLDDIQRCVRPEQLIVTRLHTTHPTLQTLLAIQPLLDKSGLSWGATGSVGYALATGLATLNDASDLDLLIRLPSPFSREAARALLGELEAHARCRLDIQLETPHGGLALREWAGATTGVMLKTDQGPRLSRDPWHSSAQAA</sequence>
<dbReference type="Proteomes" id="UP000635983">
    <property type="component" value="Unassembled WGS sequence"/>
</dbReference>
<evidence type="ECO:0000256" key="3">
    <source>
        <dbReference type="HAMAP-Rule" id="MF_00650"/>
    </source>
</evidence>
<dbReference type="AlphaFoldDB" id="A0A917PZU3"/>
<gene>
    <name evidence="3 6" type="primary">mdcG</name>
    <name evidence="6" type="ORF">GCM10009304_31620</name>
</gene>
<dbReference type="RefSeq" id="WP_188984347.1">
    <property type="nucleotide sequence ID" value="NZ_BMPO01000007.1"/>
</dbReference>
<dbReference type="Pfam" id="PF10620">
    <property type="entry name" value="MdcG"/>
    <property type="match status" value="1"/>
</dbReference>
<feature type="domain" description="Phosphoribosyl-dephospho-CoA transferase MdcG N-terminal" evidence="5">
    <location>
        <begin position="7"/>
        <end position="77"/>
    </location>
</feature>
<feature type="active site" evidence="3">
    <location>
        <position position="131"/>
    </location>
</feature>
<evidence type="ECO:0000313" key="7">
    <source>
        <dbReference type="Proteomes" id="UP000635983"/>
    </source>
</evidence>
<comment type="catalytic activity">
    <reaction evidence="3">
        <text>apo-[malonate decarboxylase ACP] + 2'-(5''-triphospho-alpha-D-ribosyl)-3'-dephospho-CoA = holo-[malonate decarboxylase ACP] + diphosphate</text>
        <dbReference type="Rhea" id="RHEA:42644"/>
        <dbReference type="Rhea" id="RHEA-COMP:10160"/>
        <dbReference type="Rhea" id="RHEA-COMP:10161"/>
        <dbReference type="ChEBI" id="CHEBI:29999"/>
        <dbReference type="ChEBI" id="CHEBI:33019"/>
        <dbReference type="ChEBI" id="CHEBI:61378"/>
        <dbReference type="ChEBI" id="CHEBI:82683"/>
        <dbReference type="EC" id="2.7.7.66"/>
    </reaction>
</comment>
<evidence type="ECO:0000313" key="6">
    <source>
        <dbReference type="EMBL" id="GGK03426.1"/>
    </source>
</evidence>
<dbReference type="EC" id="2.7.7.66" evidence="3"/>
<dbReference type="NCBIfam" id="NF002332">
    <property type="entry name" value="PRK01293.1"/>
    <property type="match status" value="1"/>
</dbReference>
<feature type="active site" evidence="3">
    <location>
        <position position="133"/>
    </location>
</feature>
<comment type="caution">
    <text evidence="6">The sequence shown here is derived from an EMBL/GenBank/DDBJ whole genome shotgun (WGS) entry which is preliminary data.</text>
</comment>
<evidence type="ECO:0000259" key="5">
    <source>
        <dbReference type="Pfam" id="PF20866"/>
    </source>
</evidence>
<dbReference type="InterPro" id="IPR048903">
    <property type="entry name" value="MdcG_N"/>
</dbReference>
<dbReference type="NCBIfam" id="TIGR03135">
    <property type="entry name" value="malonate_mdcG"/>
    <property type="match status" value="1"/>
</dbReference>
<dbReference type="InterPro" id="IPR049180">
    <property type="entry name" value="MdcG_C"/>
</dbReference>
<keyword evidence="2 3" id="KW-0548">Nucleotidyltransferase</keyword>
<reference evidence="6" key="1">
    <citation type="journal article" date="2014" name="Int. J. Syst. Evol. Microbiol.">
        <title>Complete genome sequence of Corynebacterium casei LMG S-19264T (=DSM 44701T), isolated from a smear-ripened cheese.</title>
        <authorList>
            <consortium name="US DOE Joint Genome Institute (JGI-PGF)"/>
            <person name="Walter F."/>
            <person name="Albersmeier A."/>
            <person name="Kalinowski J."/>
            <person name="Ruckert C."/>
        </authorList>
    </citation>
    <scope>NUCLEOTIDE SEQUENCE</scope>
    <source>
        <strain evidence="6">JCM 30078</strain>
    </source>
</reference>
<comment type="function">
    <text evidence="3">Transfers 2'-(5-triphosphoribosyl)-3'-dephosphocoenzyme-A to the apo-[acyl-carrier-protein] of the malonate decarboxylase to yield holo-[acyl-carrier-protein].</text>
</comment>
<name>A0A917PZU3_9PSED</name>
<feature type="domain" description="Phosphoribosyl-dephospho-CoA transferase MdcG C-terminal" evidence="4">
    <location>
        <begin position="87"/>
        <end position="199"/>
    </location>
</feature>